<dbReference type="Pfam" id="PF17921">
    <property type="entry name" value="Integrase_H2C2"/>
    <property type="match status" value="1"/>
</dbReference>
<reference evidence="3 4" key="1">
    <citation type="submission" date="2023-03" db="EMBL/GenBank/DDBJ databases">
        <title>High-quality genome of Scylla paramamosain provides insights in environmental adaptation.</title>
        <authorList>
            <person name="Zhang L."/>
        </authorList>
    </citation>
    <scope>NUCLEOTIDE SEQUENCE [LARGE SCALE GENOMIC DNA]</scope>
    <source>
        <strain evidence="3">LZ_2023a</strain>
        <tissue evidence="3">Muscle</tissue>
    </source>
</reference>
<comment type="caution">
    <text evidence="3">The sequence shown here is derived from an EMBL/GenBank/DDBJ whole genome shotgun (WGS) entry which is preliminary data.</text>
</comment>
<dbReference type="PANTHER" id="PTHR47331:SF1">
    <property type="entry name" value="GAG-LIKE PROTEIN"/>
    <property type="match status" value="1"/>
</dbReference>
<dbReference type="Gene3D" id="1.10.340.70">
    <property type="match status" value="1"/>
</dbReference>
<dbReference type="AlphaFoldDB" id="A0AAW0SLH6"/>
<name>A0AAW0SLH6_SCYPA</name>
<feature type="region of interest" description="Disordered" evidence="1">
    <location>
        <begin position="202"/>
        <end position="227"/>
    </location>
</feature>
<organism evidence="3 4">
    <name type="scientific">Scylla paramamosain</name>
    <name type="common">Mud crab</name>
    <dbReference type="NCBI Taxonomy" id="85552"/>
    <lineage>
        <taxon>Eukaryota</taxon>
        <taxon>Metazoa</taxon>
        <taxon>Ecdysozoa</taxon>
        <taxon>Arthropoda</taxon>
        <taxon>Crustacea</taxon>
        <taxon>Multicrustacea</taxon>
        <taxon>Malacostraca</taxon>
        <taxon>Eumalacostraca</taxon>
        <taxon>Eucarida</taxon>
        <taxon>Decapoda</taxon>
        <taxon>Pleocyemata</taxon>
        <taxon>Brachyura</taxon>
        <taxon>Eubrachyura</taxon>
        <taxon>Portunoidea</taxon>
        <taxon>Portunidae</taxon>
        <taxon>Portuninae</taxon>
        <taxon>Scylla</taxon>
    </lineage>
</organism>
<gene>
    <name evidence="3" type="ORF">O3P69_008738</name>
</gene>
<keyword evidence="4" id="KW-1185">Reference proteome</keyword>
<dbReference type="PANTHER" id="PTHR47331">
    <property type="entry name" value="PHD-TYPE DOMAIN-CONTAINING PROTEIN"/>
    <property type="match status" value="1"/>
</dbReference>
<accession>A0AAW0SLH6</accession>
<feature type="domain" description="Integrase zinc-binding" evidence="2">
    <location>
        <begin position="142"/>
        <end position="185"/>
    </location>
</feature>
<evidence type="ECO:0000313" key="4">
    <source>
        <dbReference type="Proteomes" id="UP001487740"/>
    </source>
</evidence>
<sequence length="227" mass="26482">MAVLQYIRNTERRFHTFVANRVATIHEHSDSEQWCHVPSTQNPADDASRGLQGEELHENCRWLQGPQFLRLDETRWPTLVQNIPELTDGDPEVKKPCISLTAQVGQEAYAVEKLWTRYSLWHQLLKDHKNPILLPRDYVVMKLIVKEVHSTKAGHSGREHTLAALRETFWIPKGRKIIDRVLKRYVIRRRCKWKPTEQQADLLPDRLRPEGKGHSSVQEQTVLDPIP</sequence>
<protein>
    <recommendedName>
        <fullName evidence="2">Integrase zinc-binding domain-containing protein</fullName>
    </recommendedName>
</protein>
<feature type="compositionally biased region" description="Basic and acidic residues" evidence="1">
    <location>
        <begin position="203"/>
        <end position="213"/>
    </location>
</feature>
<dbReference type="Proteomes" id="UP001487740">
    <property type="component" value="Unassembled WGS sequence"/>
</dbReference>
<evidence type="ECO:0000256" key="1">
    <source>
        <dbReference type="SAM" id="MobiDB-lite"/>
    </source>
</evidence>
<evidence type="ECO:0000313" key="3">
    <source>
        <dbReference type="EMBL" id="KAK8376240.1"/>
    </source>
</evidence>
<evidence type="ECO:0000259" key="2">
    <source>
        <dbReference type="Pfam" id="PF17921"/>
    </source>
</evidence>
<proteinExistence type="predicted"/>
<dbReference type="InterPro" id="IPR041588">
    <property type="entry name" value="Integrase_H2C2"/>
</dbReference>
<dbReference type="EMBL" id="JARAKH010000049">
    <property type="protein sequence ID" value="KAK8376240.1"/>
    <property type="molecule type" value="Genomic_DNA"/>
</dbReference>